<dbReference type="EMBL" id="RKKU01000009">
    <property type="protein sequence ID" value="ROZ84820.1"/>
    <property type="molecule type" value="Genomic_DNA"/>
</dbReference>
<feature type="transmembrane region" description="Helical" evidence="1">
    <location>
        <begin position="208"/>
        <end position="226"/>
    </location>
</feature>
<reference evidence="2 3" key="1">
    <citation type="submission" date="2018-11" db="EMBL/GenBank/DDBJ databases">
        <authorList>
            <person name="Jang G.I."/>
            <person name="Hwang C.Y."/>
        </authorList>
    </citation>
    <scope>NUCLEOTIDE SEQUENCE [LARGE SCALE GENOMIC DNA]</scope>
    <source>
        <strain evidence="2 3">SSM26</strain>
    </source>
</reference>
<keyword evidence="1" id="KW-0472">Membrane</keyword>
<keyword evidence="1" id="KW-0812">Transmembrane</keyword>
<gene>
    <name evidence="2" type="ORF">EF096_09205</name>
</gene>
<evidence type="ECO:0000313" key="2">
    <source>
        <dbReference type="EMBL" id="ROZ84820.1"/>
    </source>
</evidence>
<proteinExistence type="predicted"/>
<evidence type="ECO:0000313" key="3">
    <source>
        <dbReference type="Proteomes" id="UP000275199"/>
    </source>
</evidence>
<accession>A0ABX9XI11</accession>
<feature type="transmembrane region" description="Helical" evidence="1">
    <location>
        <begin position="172"/>
        <end position="196"/>
    </location>
</feature>
<dbReference type="RefSeq" id="WP_123889331.1">
    <property type="nucleotide sequence ID" value="NZ_RKKU01000009.1"/>
</dbReference>
<comment type="caution">
    <text evidence="2">The sequence shown here is derived from an EMBL/GenBank/DDBJ whole genome shotgun (WGS) entry which is preliminary data.</text>
</comment>
<protein>
    <submittedName>
        <fullName evidence="2">Uncharacterized protein</fullName>
    </submittedName>
</protein>
<evidence type="ECO:0000256" key="1">
    <source>
        <dbReference type="SAM" id="Phobius"/>
    </source>
</evidence>
<keyword evidence="3" id="KW-1185">Reference proteome</keyword>
<keyword evidence="1" id="KW-1133">Transmembrane helix</keyword>
<organism evidence="2 3">
    <name type="scientific">Pseudomonas neustonica</name>
    <dbReference type="NCBI Taxonomy" id="2487346"/>
    <lineage>
        <taxon>Bacteria</taxon>
        <taxon>Pseudomonadati</taxon>
        <taxon>Pseudomonadota</taxon>
        <taxon>Gammaproteobacteria</taxon>
        <taxon>Pseudomonadales</taxon>
        <taxon>Pseudomonadaceae</taxon>
        <taxon>Pseudomonas</taxon>
    </lineage>
</organism>
<sequence>MQDVMRCFEEELIEAPADSKAYRILRFMVQKKLADIERGGREPQVYPRSALLLCVEGETIARNADPAKWLKPGLLESYLESRQASLIIRLQRAGLDQMPAIRTDGGKGGKGIERTYWLDTEAIPLADELEGAAIGCRQLTYRRSELGEVKPSLLLRFIFSNGTLKNRSWRGLALFGVTLCGFLLFVVWLLAGMWSVSSLHAALSLRQLLSTAFFAVCGWIIWTSFYSPWVRLVDERVVKASAALLSFKEDSAELEMHRDSDKQQWTRIVRFSGDCPICGGRVLLSRGKPDQVLPLVGRCNESPYAHVFSFDRVRLEGSYLGPGDLSLE</sequence>
<dbReference type="Proteomes" id="UP000275199">
    <property type="component" value="Unassembled WGS sequence"/>
</dbReference>
<name>A0ABX9XI11_9PSED</name>